<evidence type="ECO:0000313" key="2">
    <source>
        <dbReference type="Proteomes" id="UP000037510"/>
    </source>
</evidence>
<feature type="non-terminal residue" evidence="1">
    <location>
        <position position="116"/>
    </location>
</feature>
<dbReference type="InterPro" id="IPR035992">
    <property type="entry name" value="Ricin_B-like_lectins"/>
</dbReference>
<dbReference type="Gene3D" id="2.80.10.50">
    <property type="match status" value="1"/>
</dbReference>
<dbReference type="EMBL" id="JTDY01000625">
    <property type="protein sequence ID" value="KOB76424.1"/>
    <property type="molecule type" value="Genomic_DNA"/>
</dbReference>
<evidence type="ECO:0000313" key="1">
    <source>
        <dbReference type="EMBL" id="KOB76424.1"/>
    </source>
</evidence>
<dbReference type="PROSITE" id="PS50231">
    <property type="entry name" value="RICIN_B_LECTIN"/>
    <property type="match status" value="1"/>
</dbReference>
<proteinExistence type="predicted"/>
<comment type="caution">
    <text evidence="1">The sequence shown here is derived from an EMBL/GenBank/DDBJ whole genome shotgun (WGS) entry which is preliminary data.</text>
</comment>
<dbReference type="GO" id="GO:0016740">
    <property type="term" value="F:transferase activity"/>
    <property type="evidence" value="ECO:0007669"/>
    <property type="project" value="UniProtKB-KW"/>
</dbReference>
<dbReference type="Proteomes" id="UP000037510">
    <property type="component" value="Unassembled WGS sequence"/>
</dbReference>
<dbReference type="AlphaFoldDB" id="A0A0L7LM43"/>
<accession>A0A0L7LM43</accession>
<keyword evidence="1" id="KW-0808">Transferase</keyword>
<sequence>MRRAAVEQVPTDLCIDTLQGAPDAPLGVLACQRAMQGSQYLTLSLAHELRDEDACAELQLNRLYQATYVRHRYIKSQLCLDSGLQGGADLLAKPCSGANTQQWVIDYTEDNDFKVT</sequence>
<reference evidence="1 2" key="1">
    <citation type="journal article" date="2015" name="Genome Biol. Evol.">
        <title>The genome of winter moth (Operophtera brumata) provides a genomic perspective on sexual dimorphism and phenology.</title>
        <authorList>
            <person name="Derks M.F."/>
            <person name="Smit S."/>
            <person name="Salis L."/>
            <person name="Schijlen E."/>
            <person name="Bossers A."/>
            <person name="Mateman C."/>
            <person name="Pijl A.S."/>
            <person name="de Ridder D."/>
            <person name="Groenen M.A."/>
            <person name="Visser M.E."/>
            <person name="Megens H.J."/>
        </authorList>
    </citation>
    <scope>NUCLEOTIDE SEQUENCE [LARGE SCALE GENOMIC DNA]</scope>
    <source>
        <strain evidence="1">WM2013NL</strain>
        <tissue evidence="1">Head and thorax</tissue>
    </source>
</reference>
<organism evidence="1 2">
    <name type="scientific">Operophtera brumata</name>
    <name type="common">Winter moth</name>
    <name type="synonym">Phalaena brumata</name>
    <dbReference type="NCBI Taxonomy" id="104452"/>
    <lineage>
        <taxon>Eukaryota</taxon>
        <taxon>Metazoa</taxon>
        <taxon>Ecdysozoa</taxon>
        <taxon>Arthropoda</taxon>
        <taxon>Hexapoda</taxon>
        <taxon>Insecta</taxon>
        <taxon>Pterygota</taxon>
        <taxon>Neoptera</taxon>
        <taxon>Endopterygota</taxon>
        <taxon>Lepidoptera</taxon>
        <taxon>Glossata</taxon>
        <taxon>Ditrysia</taxon>
        <taxon>Geometroidea</taxon>
        <taxon>Geometridae</taxon>
        <taxon>Larentiinae</taxon>
        <taxon>Operophtera</taxon>
    </lineage>
</organism>
<gene>
    <name evidence="1" type="ORF">OBRU01_04090</name>
</gene>
<name>A0A0L7LM43_OPEBR</name>
<dbReference type="SUPFAM" id="SSF50370">
    <property type="entry name" value="Ricin B-like lectins"/>
    <property type="match status" value="1"/>
</dbReference>
<protein>
    <submittedName>
        <fullName evidence="1">Glycosyl transferase</fullName>
    </submittedName>
</protein>
<keyword evidence="2" id="KW-1185">Reference proteome</keyword>